<comment type="pathway">
    <text evidence="4 7">Carbohydrate metabolism; tricarboxylic acid cycle; succinate from succinyl-CoA (ligase route): step 1/1.</text>
</comment>
<keyword evidence="3 4" id="KW-0547">Nucleotide-binding</keyword>
<dbReference type="InterPro" id="IPR033847">
    <property type="entry name" value="Citrt_syn/SCS-alpha_CS"/>
</dbReference>
<dbReference type="EC" id="6.2.1.5" evidence="4"/>
<evidence type="ECO:0000256" key="6">
    <source>
        <dbReference type="RuleBase" id="RU000677"/>
    </source>
</evidence>
<evidence type="ECO:0000256" key="4">
    <source>
        <dbReference type="HAMAP-Rule" id="MF_01988"/>
    </source>
</evidence>
<comment type="catalytic activity">
    <reaction evidence="4 7">
        <text>succinate + ATP + CoA = succinyl-CoA + ADP + phosphate</text>
        <dbReference type="Rhea" id="RHEA:17661"/>
        <dbReference type="ChEBI" id="CHEBI:30031"/>
        <dbReference type="ChEBI" id="CHEBI:30616"/>
        <dbReference type="ChEBI" id="CHEBI:43474"/>
        <dbReference type="ChEBI" id="CHEBI:57287"/>
        <dbReference type="ChEBI" id="CHEBI:57292"/>
        <dbReference type="ChEBI" id="CHEBI:456216"/>
        <dbReference type="EC" id="6.2.1.5"/>
    </reaction>
</comment>
<dbReference type="PROSITE" id="PS01216">
    <property type="entry name" value="SUCCINYL_COA_LIG_1"/>
    <property type="match status" value="1"/>
</dbReference>
<reference evidence="9" key="1">
    <citation type="submission" date="2020-02" db="EMBL/GenBank/DDBJ databases">
        <authorList>
            <person name="Meier V. D."/>
        </authorList>
    </citation>
    <scope>NUCLEOTIDE SEQUENCE</scope>
    <source>
        <strain evidence="9">AVDCRST_MAG35</strain>
    </source>
</reference>
<dbReference type="PRINTS" id="PR01798">
    <property type="entry name" value="SCOASYNTHASE"/>
</dbReference>
<dbReference type="GO" id="GO:0000166">
    <property type="term" value="F:nucleotide binding"/>
    <property type="evidence" value="ECO:0007669"/>
    <property type="project" value="UniProtKB-KW"/>
</dbReference>
<dbReference type="PIRSF" id="PIRSF001553">
    <property type="entry name" value="SucCS_alpha"/>
    <property type="match status" value="1"/>
</dbReference>
<dbReference type="FunFam" id="3.40.50.720:FF:000205">
    <property type="entry name" value="Succinate--CoA ligase [ADP-forming] subunit alpha"/>
    <property type="match status" value="1"/>
</dbReference>
<comment type="function">
    <text evidence="4 7">Succinyl-CoA synthetase functions in the citric acid cycle (TCA), coupling the hydrolysis of succinyl-CoA to the synthesis of either ATP or GTP and thus represents the only step of substrate-level phosphorylation in the TCA. The alpha subunit of the enzyme binds the substrates coenzyme A and phosphate, while succinate binding and nucleotide specificity is provided by the beta subunit.</text>
</comment>
<organism evidence="9">
    <name type="scientific">uncultured Quadrisphaera sp</name>
    <dbReference type="NCBI Taxonomy" id="904978"/>
    <lineage>
        <taxon>Bacteria</taxon>
        <taxon>Bacillati</taxon>
        <taxon>Actinomycetota</taxon>
        <taxon>Actinomycetes</taxon>
        <taxon>Kineosporiales</taxon>
        <taxon>Kineosporiaceae</taxon>
        <taxon>Quadrisphaera</taxon>
        <taxon>environmental samples</taxon>
    </lineage>
</organism>
<feature type="domain" description="CoA-binding" evidence="8">
    <location>
        <begin position="4"/>
        <end position="105"/>
    </location>
</feature>
<dbReference type="SUPFAM" id="SSF51735">
    <property type="entry name" value="NAD(P)-binding Rossmann-fold domains"/>
    <property type="match status" value="1"/>
</dbReference>
<dbReference type="FunFam" id="3.40.50.261:FF:000006">
    <property type="entry name" value="Succinate--CoA ligase [ADP-forming] subunit alpha"/>
    <property type="match status" value="1"/>
</dbReference>
<dbReference type="GO" id="GO:0009361">
    <property type="term" value="C:succinate-CoA ligase complex (ADP-forming)"/>
    <property type="evidence" value="ECO:0007669"/>
    <property type="project" value="TreeGrafter"/>
</dbReference>
<dbReference type="GO" id="GO:0006099">
    <property type="term" value="P:tricarboxylic acid cycle"/>
    <property type="evidence" value="ECO:0007669"/>
    <property type="project" value="UniProtKB-UniRule"/>
</dbReference>
<feature type="binding site" evidence="4">
    <location>
        <position position="165"/>
    </location>
    <ligand>
        <name>substrate</name>
        <note>ligand shared with subunit beta</note>
    </ligand>
</feature>
<dbReference type="InterPro" id="IPR003781">
    <property type="entry name" value="CoA-bd"/>
</dbReference>
<evidence type="ECO:0000313" key="9">
    <source>
        <dbReference type="EMBL" id="CAA9409923.1"/>
    </source>
</evidence>
<evidence type="ECO:0000256" key="3">
    <source>
        <dbReference type="ARBA" id="ARBA00022741"/>
    </source>
</evidence>
<dbReference type="InterPro" id="IPR005811">
    <property type="entry name" value="SUCC_ACL_C"/>
</dbReference>
<feature type="binding site" evidence="4">
    <location>
        <position position="43"/>
    </location>
    <ligand>
        <name>CoA</name>
        <dbReference type="ChEBI" id="CHEBI:57287"/>
    </ligand>
</feature>
<dbReference type="GO" id="GO:0004776">
    <property type="term" value="F:succinate-CoA ligase (GDP-forming) activity"/>
    <property type="evidence" value="ECO:0007669"/>
    <property type="project" value="TreeGrafter"/>
</dbReference>
<dbReference type="HAMAP" id="MF_01988">
    <property type="entry name" value="Succ_CoA_alpha"/>
    <property type="match status" value="1"/>
</dbReference>
<protein>
    <recommendedName>
        <fullName evidence="4">Succinate--CoA ligase [ADP-forming] subunit alpha</fullName>
        <ecNumber evidence="4">6.2.1.5</ecNumber>
    </recommendedName>
    <alternativeName>
        <fullName evidence="4">Succinyl-CoA synthetase subunit alpha</fullName>
        <shortName evidence="4">SCS-alpha</shortName>
    </alternativeName>
</protein>
<dbReference type="PROSITE" id="PS00399">
    <property type="entry name" value="SUCCINYL_COA_LIG_2"/>
    <property type="match status" value="1"/>
</dbReference>
<dbReference type="Gene3D" id="3.40.50.720">
    <property type="entry name" value="NAD(P)-binding Rossmann-like Domain"/>
    <property type="match status" value="1"/>
</dbReference>
<dbReference type="GO" id="GO:0005829">
    <property type="term" value="C:cytosol"/>
    <property type="evidence" value="ECO:0007669"/>
    <property type="project" value="TreeGrafter"/>
</dbReference>
<comment type="catalytic activity">
    <reaction evidence="4">
        <text>GTP + succinate + CoA = succinyl-CoA + GDP + phosphate</text>
        <dbReference type="Rhea" id="RHEA:22120"/>
        <dbReference type="ChEBI" id="CHEBI:30031"/>
        <dbReference type="ChEBI" id="CHEBI:37565"/>
        <dbReference type="ChEBI" id="CHEBI:43474"/>
        <dbReference type="ChEBI" id="CHEBI:57287"/>
        <dbReference type="ChEBI" id="CHEBI:57292"/>
        <dbReference type="ChEBI" id="CHEBI:58189"/>
    </reaction>
</comment>
<dbReference type="SUPFAM" id="SSF52210">
    <property type="entry name" value="Succinyl-CoA synthetase domains"/>
    <property type="match status" value="1"/>
</dbReference>
<feature type="binding site" evidence="4">
    <location>
        <begin position="101"/>
        <end position="103"/>
    </location>
    <ligand>
        <name>CoA</name>
        <dbReference type="ChEBI" id="CHEBI:57287"/>
    </ligand>
</feature>
<evidence type="ECO:0000256" key="7">
    <source>
        <dbReference type="RuleBase" id="RU000699"/>
    </source>
</evidence>
<accession>A0A6J4PH38</accession>
<dbReference type="InterPro" id="IPR016102">
    <property type="entry name" value="Succinyl-CoA_synth-like"/>
</dbReference>
<dbReference type="NCBIfam" id="NF004230">
    <property type="entry name" value="PRK05678.1"/>
    <property type="match status" value="1"/>
</dbReference>
<gene>
    <name evidence="4" type="primary">sucD</name>
    <name evidence="9" type="ORF">AVDCRST_MAG35-1354</name>
</gene>
<evidence type="ECO:0000256" key="2">
    <source>
        <dbReference type="ARBA" id="ARBA00022598"/>
    </source>
</evidence>
<dbReference type="GO" id="GO:0004775">
    <property type="term" value="F:succinate-CoA ligase (ADP-forming) activity"/>
    <property type="evidence" value="ECO:0007669"/>
    <property type="project" value="UniProtKB-UniRule"/>
</dbReference>
<feature type="active site" description="Tele-phosphohistidine intermediate" evidence="4 5">
    <location>
        <position position="251"/>
    </location>
</feature>
<dbReference type="InterPro" id="IPR017440">
    <property type="entry name" value="Cit_synth/succinyl-CoA_lig_AS"/>
</dbReference>
<proteinExistence type="inferred from homology"/>
<dbReference type="InterPro" id="IPR005810">
    <property type="entry name" value="CoA_lig_alpha"/>
</dbReference>
<dbReference type="Gene3D" id="3.40.50.261">
    <property type="entry name" value="Succinyl-CoA synthetase domains"/>
    <property type="match status" value="1"/>
</dbReference>
<dbReference type="NCBIfam" id="TIGR01019">
    <property type="entry name" value="sucCoAalpha"/>
    <property type="match status" value="1"/>
</dbReference>
<dbReference type="Pfam" id="PF02629">
    <property type="entry name" value="CoA_binding"/>
    <property type="match status" value="1"/>
</dbReference>
<dbReference type="Pfam" id="PF00549">
    <property type="entry name" value="Ligase_CoA"/>
    <property type="match status" value="1"/>
</dbReference>
<comment type="similarity">
    <text evidence="4 6">Belongs to the succinate/malate CoA ligase alpha subunit family.</text>
</comment>
<dbReference type="InterPro" id="IPR036291">
    <property type="entry name" value="NAD(P)-bd_dom_sf"/>
</dbReference>
<dbReference type="PANTHER" id="PTHR11117:SF2">
    <property type="entry name" value="SUCCINATE--COA LIGASE [ADP_GDP-FORMING] SUBUNIT ALPHA, MITOCHONDRIAL"/>
    <property type="match status" value="1"/>
</dbReference>
<keyword evidence="2 4" id="KW-0436">Ligase</keyword>
<evidence type="ECO:0000256" key="1">
    <source>
        <dbReference type="ARBA" id="ARBA00022532"/>
    </source>
</evidence>
<dbReference type="PANTHER" id="PTHR11117">
    <property type="entry name" value="SUCCINYL-COA LIGASE SUBUNIT ALPHA"/>
    <property type="match status" value="1"/>
</dbReference>
<name>A0A6J4PH38_9ACTN</name>
<dbReference type="EMBL" id="CADCUY010000283">
    <property type="protein sequence ID" value="CAA9409923.1"/>
    <property type="molecule type" value="Genomic_DNA"/>
</dbReference>
<dbReference type="AlphaFoldDB" id="A0A6J4PH38"/>
<keyword evidence="1 4" id="KW-0816">Tricarboxylic acid cycle</keyword>
<sequence>MAIFLTKDSRVIVQGLTGSEGRKHGQRMLASGTQVVGGVTPGKGGQTATFDGGVTVPVFGSVTEAVEATGADVSVIFVPAKFTRAAVVEAVDAAVPLVVVITEGVPVKDTAEFFTYAQEKGTTRIIGPNCPGLISPGQSNAGIIPADITPPGRIGLVSKSGTLTYQMMYELREFGFSTAVGIGGDPIIGTTHIDALEAFEADPDTDLVVLIGEIGGDAEERAAAYVRDHVTKPVVGYVAGFTAPEGKTMGHAGAIVSGSAGTAAAKKEALEAAGVRVGRTPSETAAIARELVRGLAG</sequence>
<evidence type="ECO:0000259" key="8">
    <source>
        <dbReference type="SMART" id="SM00881"/>
    </source>
</evidence>
<dbReference type="UniPathway" id="UPA00223">
    <property type="reaction ID" value="UER00999"/>
</dbReference>
<dbReference type="SMART" id="SM00881">
    <property type="entry name" value="CoA_binding"/>
    <property type="match status" value="1"/>
</dbReference>
<comment type="subunit">
    <text evidence="4 7">Heterotetramer of two alpha and two beta subunits.</text>
</comment>
<evidence type="ECO:0000256" key="5">
    <source>
        <dbReference type="PIRSR" id="PIRSR001553-1"/>
    </source>
</evidence>
<feature type="binding site" evidence="4">
    <location>
        <begin position="17"/>
        <end position="20"/>
    </location>
    <ligand>
        <name>CoA</name>
        <dbReference type="ChEBI" id="CHEBI:57287"/>
    </ligand>
</feature>